<proteinExistence type="predicted"/>
<evidence type="ECO:0000256" key="1">
    <source>
        <dbReference type="SAM" id="MobiDB-lite"/>
    </source>
</evidence>
<evidence type="ECO:0000313" key="2">
    <source>
        <dbReference type="EMBL" id="CUA85479.1"/>
    </source>
</evidence>
<name>A0ABM9U0V6_9HYPH</name>
<dbReference type="Proteomes" id="UP000182178">
    <property type="component" value="Unassembled WGS sequence"/>
</dbReference>
<feature type="compositionally biased region" description="Low complexity" evidence="1">
    <location>
        <begin position="52"/>
        <end position="84"/>
    </location>
</feature>
<accession>A0ABM9U0V6</accession>
<gene>
    <name evidence="2" type="ORF">Ga0061061_10299</name>
</gene>
<reference evidence="2 3" key="1">
    <citation type="submission" date="2015-08" db="EMBL/GenBank/DDBJ databases">
        <authorList>
            <person name="Varghese N."/>
        </authorList>
    </citation>
    <scope>NUCLEOTIDE SEQUENCE [LARGE SCALE GENOMIC DNA]</scope>
    <source>
        <strain evidence="2 3">DSM 18167</strain>
    </source>
</reference>
<comment type="caution">
    <text evidence="2">The sequence shown here is derived from an EMBL/GenBank/DDBJ whole genome shotgun (WGS) entry which is preliminary data.</text>
</comment>
<keyword evidence="3" id="KW-1185">Reference proteome</keyword>
<sequence>MPNPPKIAPERGYMPGTHLPGQSIAAQADAWTRGLTQTIQQLPPGQQHLAVNPANPGIGAGNAANPANAANPGAGANNPGNAPG</sequence>
<protein>
    <submittedName>
        <fullName evidence="2">Uncharacterized protein</fullName>
    </submittedName>
</protein>
<evidence type="ECO:0000313" key="3">
    <source>
        <dbReference type="Proteomes" id="UP000182178"/>
    </source>
</evidence>
<dbReference type="EMBL" id="CYHC01000002">
    <property type="protein sequence ID" value="CUA85479.1"/>
    <property type="molecule type" value="Genomic_DNA"/>
</dbReference>
<organism evidence="2 3">
    <name type="scientific">Chelatococcus sambhunathii</name>
    <dbReference type="NCBI Taxonomy" id="363953"/>
    <lineage>
        <taxon>Bacteria</taxon>
        <taxon>Pseudomonadati</taxon>
        <taxon>Pseudomonadota</taxon>
        <taxon>Alphaproteobacteria</taxon>
        <taxon>Hyphomicrobiales</taxon>
        <taxon>Chelatococcaceae</taxon>
        <taxon>Chelatococcus</taxon>
    </lineage>
</organism>
<feature type="region of interest" description="Disordered" evidence="1">
    <location>
        <begin position="47"/>
        <end position="84"/>
    </location>
</feature>